<dbReference type="RefSeq" id="WP_284054786.1">
    <property type="nucleotide sequence ID" value="NZ_JAGRQC010000004.1"/>
</dbReference>
<feature type="domain" description="Asparagine synthetase" evidence="4">
    <location>
        <begin position="224"/>
        <end position="542"/>
    </location>
</feature>
<dbReference type="Gene3D" id="3.40.50.620">
    <property type="entry name" value="HUPs"/>
    <property type="match status" value="1"/>
</dbReference>
<dbReference type="InterPro" id="IPR029055">
    <property type="entry name" value="Ntn_hydrolases_N"/>
</dbReference>
<dbReference type="Pfam" id="PF00733">
    <property type="entry name" value="Asn_synthase"/>
    <property type="match status" value="1"/>
</dbReference>
<dbReference type="GO" id="GO:0004066">
    <property type="term" value="F:asparagine synthase (glutamine-hydrolyzing) activity"/>
    <property type="evidence" value="ECO:0007669"/>
    <property type="project" value="UniProtKB-EC"/>
</dbReference>
<dbReference type="SUPFAM" id="SSF52402">
    <property type="entry name" value="Adenine nucleotide alpha hydrolases-like"/>
    <property type="match status" value="1"/>
</dbReference>
<dbReference type="InterPro" id="IPR014729">
    <property type="entry name" value="Rossmann-like_a/b/a_fold"/>
</dbReference>
<organism evidence="5 6">
    <name type="scientific">Stakelama marina</name>
    <dbReference type="NCBI Taxonomy" id="2826939"/>
    <lineage>
        <taxon>Bacteria</taxon>
        <taxon>Pseudomonadati</taxon>
        <taxon>Pseudomonadota</taxon>
        <taxon>Alphaproteobacteria</taxon>
        <taxon>Sphingomonadales</taxon>
        <taxon>Sphingomonadaceae</taxon>
        <taxon>Stakelama</taxon>
    </lineage>
</organism>
<keyword evidence="6" id="KW-1185">Reference proteome</keyword>
<dbReference type="SUPFAM" id="SSF56235">
    <property type="entry name" value="N-terminal nucleophile aminohydrolases (Ntn hydrolases)"/>
    <property type="match status" value="1"/>
</dbReference>
<gene>
    <name evidence="5" type="ORF">J7S20_13605</name>
</gene>
<evidence type="ECO:0000259" key="4">
    <source>
        <dbReference type="Pfam" id="PF00733"/>
    </source>
</evidence>
<dbReference type="AlphaFoldDB" id="A0A8T4IG53"/>
<dbReference type="InterPro" id="IPR051786">
    <property type="entry name" value="ASN_synthetase/amidase"/>
</dbReference>
<dbReference type="EMBL" id="JAGRQC010000004">
    <property type="protein sequence ID" value="MBR0553540.1"/>
    <property type="molecule type" value="Genomic_DNA"/>
</dbReference>
<dbReference type="InterPro" id="IPR001962">
    <property type="entry name" value="Asn_synthase"/>
</dbReference>
<dbReference type="Proteomes" id="UP000676996">
    <property type="component" value="Unassembled WGS sequence"/>
</dbReference>
<name>A0A8T4IG53_9SPHN</name>
<comment type="caution">
    <text evidence="5">The sequence shown here is derived from an EMBL/GenBank/DDBJ whole genome shotgun (WGS) entry which is preliminary data.</text>
</comment>
<comment type="pathway">
    <text evidence="1">Amino-acid biosynthesis; L-asparagine biosynthesis; L-asparagine from L-aspartate (L-Gln route): step 1/1.</text>
</comment>
<evidence type="ECO:0000313" key="6">
    <source>
        <dbReference type="Proteomes" id="UP000676996"/>
    </source>
</evidence>
<dbReference type="GO" id="GO:0006529">
    <property type="term" value="P:asparagine biosynthetic process"/>
    <property type="evidence" value="ECO:0007669"/>
    <property type="project" value="InterPro"/>
</dbReference>
<comment type="catalytic activity">
    <reaction evidence="3">
        <text>L-aspartate + L-glutamine + ATP + H2O = L-asparagine + L-glutamate + AMP + diphosphate + H(+)</text>
        <dbReference type="Rhea" id="RHEA:12228"/>
        <dbReference type="ChEBI" id="CHEBI:15377"/>
        <dbReference type="ChEBI" id="CHEBI:15378"/>
        <dbReference type="ChEBI" id="CHEBI:29985"/>
        <dbReference type="ChEBI" id="CHEBI:29991"/>
        <dbReference type="ChEBI" id="CHEBI:30616"/>
        <dbReference type="ChEBI" id="CHEBI:33019"/>
        <dbReference type="ChEBI" id="CHEBI:58048"/>
        <dbReference type="ChEBI" id="CHEBI:58359"/>
        <dbReference type="ChEBI" id="CHEBI:456215"/>
        <dbReference type="EC" id="6.3.5.4"/>
    </reaction>
</comment>
<dbReference type="EC" id="6.3.5.4" evidence="2"/>
<accession>A0A8T4IG53</accession>
<dbReference type="PANTHER" id="PTHR43284">
    <property type="entry name" value="ASPARAGINE SYNTHETASE (GLUTAMINE-HYDROLYZING)"/>
    <property type="match status" value="1"/>
</dbReference>
<protein>
    <recommendedName>
        <fullName evidence="2">asparagine synthase (glutamine-hydrolyzing)</fullName>
        <ecNumber evidence="2">6.3.5.4</ecNumber>
    </recommendedName>
</protein>
<evidence type="ECO:0000256" key="1">
    <source>
        <dbReference type="ARBA" id="ARBA00005187"/>
    </source>
</evidence>
<dbReference type="PANTHER" id="PTHR43284:SF1">
    <property type="entry name" value="ASPARAGINE SYNTHETASE"/>
    <property type="match status" value="1"/>
</dbReference>
<sequence>MTPLRFLLALPHGAVMSGLPRHVSRPEEAIAGHPALWIAPGVSSIAVASDAILIGALFSKSSFGSISGERDIEPVAPDTEQFARHLISRYWGAYVAIQHDPSRSSIGVFPDPSGLAPVYSMETDTHRLVASDPALFRTTINYQAVAAHLLRPELRCRTTCLVGVEELVPGILVEFGQIEMRRKVLWEPSAMLPGVQAPGLEEASEHLRALSVSVMTCWAEWFGRVGVALSGGVDSSLVAAALAVGGIDFDCITISTADPSGDERLHAQSVAKALDVRCLERTLDAAAFDPSRSASRRLARPARRAFRTTFDDLLDSARTEMAADVILDGNNGDNLFCYLHSAAPVVDRLRASGLNRATCQTVLDMCHITGCSVPVMLVAALRRIRGAGPKDPWPEDSSLLACDVQEIELDPLTPWLAGWTPHRSGAIDHLRLLMHAQNHLHSVAEDGGRFSPLASQPLVEYCLGVPSWVWSQGGRNRAPARSAFARELPVSIRTRTSKTGPDSFLRLAFARHRPVIRERLLGGLLATNNILDRSALALALDVDEVTDLVLIERLLDLLEAENWARSWSR</sequence>
<reference evidence="5" key="1">
    <citation type="submission" date="2021-04" db="EMBL/GenBank/DDBJ databases">
        <title>Ouciella asimina sp. nov., isolated from the surface seawater in the hydrothermal field of Okinawa Trough.</title>
        <authorList>
            <person name="Shuang W."/>
        </authorList>
    </citation>
    <scope>NUCLEOTIDE SEQUENCE</scope>
    <source>
        <strain evidence="5">LXI357</strain>
    </source>
</reference>
<evidence type="ECO:0000313" key="5">
    <source>
        <dbReference type="EMBL" id="MBR0553540.1"/>
    </source>
</evidence>
<evidence type="ECO:0000256" key="2">
    <source>
        <dbReference type="ARBA" id="ARBA00012737"/>
    </source>
</evidence>
<proteinExistence type="predicted"/>
<dbReference type="GO" id="GO:0005829">
    <property type="term" value="C:cytosol"/>
    <property type="evidence" value="ECO:0007669"/>
    <property type="project" value="TreeGrafter"/>
</dbReference>
<evidence type="ECO:0000256" key="3">
    <source>
        <dbReference type="ARBA" id="ARBA00048741"/>
    </source>
</evidence>